<feature type="domain" description="Protein kinase" evidence="9">
    <location>
        <begin position="105"/>
        <end position="267"/>
    </location>
</feature>
<keyword evidence="4 7" id="KW-0547">Nucleotide-binding</keyword>
<dbReference type="Proteomes" id="UP001383192">
    <property type="component" value="Unassembled WGS sequence"/>
</dbReference>
<dbReference type="AlphaFoldDB" id="A0AAW0CQI9"/>
<keyword evidence="6 7" id="KW-0067">ATP-binding</keyword>
<dbReference type="InterPro" id="IPR000719">
    <property type="entry name" value="Prot_kinase_dom"/>
</dbReference>
<dbReference type="PANTHER" id="PTHR24351">
    <property type="entry name" value="RIBOSOMAL PROTEIN S6 KINASE"/>
    <property type="match status" value="1"/>
</dbReference>
<evidence type="ECO:0000256" key="3">
    <source>
        <dbReference type="ARBA" id="ARBA00022679"/>
    </source>
</evidence>
<keyword evidence="1 8" id="KW-0723">Serine/threonine-protein kinase</keyword>
<gene>
    <name evidence="10" type="ORF">VNI00_009503</name>
</gene>
<feature type="binding site" evidence="7">
    <location>
        <position position="141"/>
    </location>
    <ligand>
        <name>ATP</name>
        <dbReference type="ChEBI" id="CHEBI:30616"/>
    </ligand>
</feature>
<dbReference type="Gene3D" id="1.10.510.10">
    <property type="entry name" value="Transferase(Phosphotransferase) domain 1"/>
    <property type="match status" value="1"/>
</dbReference>
<evidence type="ECO:0000259" key="9">
    <source>
        <dbReference type="PROSITE" id="PS50011"/>
    </source>
</evidence>
<name>A0AAW0CQI9_9AGAR</name>
<keyword evidence="5" id="KW-0418">Kinase</keyword>
<dbReference type="Gene3D" id="3.30.200.20">
    <property type="entry name" value="Phosphorylase Kinase, domain 1"/>
    <property type="match status" value="1"/>
</dbReference>
<dbReference type="EMBL" id="JAYKXP010000035">
    <property type="protein sequence ID" value="KAK7040907.1"/>
    <property type="molecule type" value="Genomic_DNA"/>
</dbReference>
<dbReference type="SUPFAM" id="SSF56112">
    <property type="entry name" value="Protein kinase-like (PK-like)"/>
    <property type="match status" value="1"/>
</dbReference>
<dbReference type="GO" id="GO:0004674">
    <property type="term" value="F:protein serine/threonine kinase activity"/>
    <property type="evidence" value="ECO:0007669"/>
    <property type="project" value="UniProtKB-KW"/>
</dbReference>
<dbReference type="InterPro" id="IPR017441">
    <property type="entry name" value="Protein_kinase_ATP_BS"/>
</dbReference>
<accession>A0AAW0CQI9</accession>
<evidence type="ECO:0000256" key="4">
    <source>
        <dbReference type="ARBA" id="ARBA00022741"/>
    </source>
</evidence>
<reference evidence="10 11" key="1">
    <citation type="submission" date="2024-01" db="EMBL/GenBank/DDBJ databases">
        <title>A draft genome for a cacao thread blight-causing isolate of Paramarasmius palmivorus.</title>
        <authorList>
            <person name="Baruah I.K."/>
            <person name="Bukari Y."/>
            <person name="Amoako-Attah I."/>
            <person name="Meinhardt L.W."/>
            <person name="Bailey B.A."/>
            <person name="Cohen S.P."/>
        </authorList>
    </citation>
    <scope>NUCLEOTIDE SEQUENCE [LARGE SCALE GENOMIC DNA]</scope>
    <source>
        <strain evidence="10 11">GH-12</strain>
    </source>
</reference>
<dbReference type="PROSITE" id="PS50011">
    <property type="entry name" value="PROTEIN_KINASE_DOM"/>
    <property type="match status" value="1"/>
</dbReference>
<keyword evidence="11" id="KW-1185">Reference proteome</keyword>
<evidence type="ECO:0000313" key="11">
    <source>
        <dbReference type="Proteomes" id="UP001383192"/>
    </source>
</evidence>
<keyword evidence="3" id="KW-0808">Transferase</keyword>
<dbReference type="GO" id="GO:0005524">
    <property type="term" value="F:ATP binding"/>
    <property type="evidence" value="ECO:0007669"/>
    <property type="project" value="UniProtKB-UniRule"/>
</dbReference>
<organism evidence="10 11">
    <name type="scientific">Paramarasmius palmivorus</name>
    <dbReference type="NCBI Taxonomy" id="297713"/>
    <lineage>
        <taxon>Eukaryota</taxon>
        <taxon>Fungi</taxon>
        <taxon>Dikarya</taxon>
        <taxon>Basidiomycota</taxon>
        <taxon>Agaricomycotina</taxon>
        <taxon>Agaricomycetes</taxon>
        <taxon>Agaricomycetidae</taxon>
        <taxon>Agaricales</taxon>
        <taxon>Marasmiineae</taxon>
        <taxon>Marasmiaceae</taxon>
        <taxon>Paramarasmius</taxon>
    </lineage>
</organism>
<evidence type="ECO:0000313" key="10">
    <source>
        <dbReference type="EMBL" id="KAK7040907.1"/>
    </source>
</evidence>
<dbReference type="PROSITE" id="PS00107">
    <property type="entry name" value="PROTEIN_KINASE_ATP"/>
    <property type="match status" value="1"/>
</dbReference>
<evidence type="ECO:0000256" key="6">
    <source>
        <dbReference type="ARBA" id="ARBA00022840"/>
    </source>
</evidence>
<sequence>MPPVRTESSSRKARELLERVPTISPNFGPTFEDDELRVRERGLGTENRKRKVGIDSITREFDGLQYGWHLKSRKYYEAVSEYSTTPPVGVKPENPRPAPLHLHDFECIRTLGEGGSGKVLLVRTTRNAHPLDRPGTLFAMKMIPKKYLRQLDEYSAYDKNGERSALTNLPWNPFITGLIATFIDPQNVYLALEFIPSGTLRSVIEEHAPLSIPATQFYFCGIAAGLAFLHDHDIVHRDVKPENILIGAGGYPVLADFGSARKRRMIS</sequence>
<dbReference type="InterPro" id="IPR011009">
    <property type="entry name" value="Kinase-like_dom_sf"/>
</dbReference>
<protein>
    <recommendedName>
        <fullName evidence="9">Protein kinase domain-containing protein</fullName>
    </recommendedName>
</protein>
<keyword evidence="2" id="KW-0597">Phosphoprotein</keyword>
<evidence type="ECO:0000256" key="8">
    <source>
        <dbReference type="RuleBase" id="RU000304"/>
    </source>
</evidence>
<evidence type="ECO:0000256" key="2">
    <source>
        <dbReference type="ARBA" id="ARBA00022553"/>
    </source>
</evidence>
<comment type="caution">
    <text evidence="10">The sequence shown here is derived from an EMBL/GenBank/DDBJ whole genome shotgun (WGS) entry which is preliminary data.</text>
</comment>
<dbReference type="Pfam" id="PF00069">
    <property type="entry name" value="Pkinase"/>
    <property type="match status" value="1"/>
</dbReference>
<proteinExistence type="inferred from homology"/>
<dbReference type="PROSITE" id="PS00108">
    <property type="entry name" value="PROTEIN_KINASE_ST"/>
    <property type="match status" value="1"/>
</dbReference>
<evidence type="ECO:0000256" key="7">
    <source>
        <dbReference type="PROSITE-ProRule" id="PRU10141"/>
    </source>
</evidence>
<dbReference type="InterPro" id="IPR008271">
    <property type="entry name" value="Ser/Thr_kinase_AS"/>
</dbReference>
<evidence type="ECO:0000256" key="5">
    <source>
        <dbReference type="ARBA" id="ARBA00022777"/>
    </source>
</evidence>
<comment type="similarity">
    <text evidence="8">Belongs to the protein kinase superfamily.</text>
</comment>
<evidence type="ECO:0000256" key="1">
    <source>
        <dbReference type="ARBA" id="ARBA00022527"/>
    </source>
</evidence>
<dbReference type="SMART" id="SM00220">
    <property type="entry name" value="S_TKc"/>
    <property type="match status" value="1"/>
</dbReference>